<sequence length="81" mass="9405">MAKVDKVEVADNNEESRFEEINSEEVQEMAEEQEISGLYQENILEVQAKKKKKEVKFGNIPNMEEYPSIEKRSRTEKGLQG</sequence>
<dbReference type="AlphaFoldDB" id="A0A9Q3P6M6"/>
<comment type="caution">
    <text evidence="1">The sequence shown here is derived from an EMBL/GenBank/DDBJ whole genome shotgun (WGS) entry which is preliminary data.</text>
</comment>
<gene>
    <name evidence="1" type="ORF">O181_089382</name>
</gene>
<dbReference type="EMBL" id="AVOT02055031">
    <property type="protein sequence ID" value="MBW0549667.1"/>
    <property type="molecule type" value="Genomic_DNA"/>
</dbReference>
<proteinExistence type="predicted"/>
<evidence type="ECO:0000313" key="1">
    <source>
        <dbReference type="EMBL" id="MBW0549667.1"/>
    </source>
</evidence>
<organism evidence="1 2">
    <name type="scientific">Austropuccinia psidii MF-1</name>
    <dbReference type="NCBI Taxonomy" id="1389203"/>
    <lineage>
        <taxon>Eukaryota</taxon>
        <taxon>Fungi</taxon>
        <taxon>Dikarya</taxon>
        <taxon>Basidiomycota</taxon>
        <taxon>Pucciniomycotina</taxon>
        <taxon>Pucciniomycetes</taxon>
        <taxon>Pucciniales</taxon>
        <taxon>Sphaerophragmiaceae</taxon>
        <taxon>Austropuccinia</taxon>
    </lineage>
</organism>
<accession>A0A9Q3P6M6</accession>
<dbReference type="Proteomes" id="UP000765509">
    <property type="component" value="Unassembled WGS sequence"/>
</dbReference>
<reference evidence="1" key="1">
    <citation type="submission" date="2021-03" db="EMBL/GenBank/DDBJ databases">
        <title>Draft genome sequence of rust myrtle Austropuccinia psidii MF-1, a brazilian biotype.</title>
        <authorList>
            <person name="Quecine M.C."/>
            <person name="Pachon D.M.R."/>
            <person name="Bonatelli M.L."/>
            <person name="Correr F.H."/>
            <person name="Franceschini L.M."/>
            <person name="Leite T.F."/>
            <person name="Margarido G.R.A."/>
            <person name="Almeida C.A."/>
            <person name="Ferrarezi J.A."/>
            <person name="Labate C.A."/>
        </authorList>
    </citation>
    <scope>NUCLEOTIDE SEQUENCE</scope>
    <source>
        <strain evidence="1">MF-1</strain>
    </source>
</reference>
<keyword evidence="2" id="KW-1185">Reference proteome</keyword>
<name>A0A9Q3P6M6_9BASI</name>
<evidence type="ECO:0000313" key="2">
    <source>
        <dbReference type="Proteomes" id="UP000765509"/>
    </source>
</evidence>
<protein>
    <submittedName>
        <fullName evidence="1">Uncharacterized protein</fullName>
    </submittedName>
</protein>